<gene>
    <name evidence="2" type="ORF">FSB_LOCUS59872</name>
</gene>
<dbReference type="Pfam" id="PF10536">
    <property type="entry name" value="PMD"/>
    <property type="match status" value="1"/>
</dbReference>
<organism evidence="2">
    <name type="scientific">Fagus sylvatica</name>
    <name type="common">Beechnut</name>
    <dbReference type="NCBI Taxonomy" id="28930"/>
    <lineage>
        <taxon>Eukaryota</taxon>
        <taxon>Viridiplantae</taxon>
        <taxon>Streptophyta</taxon>
        <taxon>Embryophyta</taxon>
        <taxon>Tracheophyta</taxon>
        <taxon>Spermatophyta</taxon>
        <taxon>Magnoliopsida</taxon>
        <taxon>eudicotyledons</taxon>
        <taxon>Gunneridae</taxon>
        <taxon>Pentapetalae</taxon>
        <taxon>rosids</taxon>
        <taxon>fabids</taxon>
        <taxon>Fagales</taxon>
        <taxon>Fagaceae</taxon>
        <taxon>Fagus</taxon>
    </lineage>
</organism>
<dbReference type="GO" id="GO:0010073">
    <property type="term" value="P:meristem maintenance"/>
    <property type="evidence" value="ECO:0007669"/>
    <property type="project" value="InterPro"/>
</dbReference>
<proteinExistence type="predicted"/>
<evidence type="ECO:0000313" key="2">
    <source>
        <dbReference type="EMBL" id="SPD31990.1"/>
    </source>
</evidence>
<dbReference type="AlphaFoldDB" id="A0A2N9J646"/>
<evidence type="ECO:0000259" key="1">
    <source>
        <dbReference type="Pfam" id="PF10536"/>
    </source>
</evidence>
<accession>A0A2N9J646</accession>
<name>A0A2N9J646_FAGSY</name>
<dbReference type="PANTHER" id="PTHR46033">
    <property type="entry name" value="PROTEIN MAIN-LIKE 2"/>
    <property type="match status" value="1"/>
</dbReference>
<feature type="domain" description="Aminotransferase-like plant mobile" evidence="1">
    <location>
        <begin position="72"/>
        <end position="206"/>
    </location>
</feature>
<reference evidence="2" key="1">
    <citation type="submission" date="2018-02" db="EMBL/GenBank/DDBJ databases">
        <authorList>
            <person name="Cohen D.B."/>
            <person name="Kent A.D."/>
        </authorList>
    </citation>
    <scope>NUCLEOTIDE SEQUENCE</scope>
</reference>
<dbReference type="InterPro" id="IPR019557">
    <property type="entry name" value="AminoTfrase-like_pln_mobile"/>
</dbReference>
<dbReference type="EMBL" id="OIVN01006383">
    <property type="protein sequence ID" value="SPD31990.1"/>
    <property type="molecule type" value="Genomic_DNA"/>
</dbReference>
<sequence>MLDPWYRSVEQFPSIPANPQPPPMDWEWLVRKEDAAVDVAWVPPFQEIRDLQIQRNDVLAVPLVCDFQCSRAADWEALQQLIQRCCPSTHTFFFAQGELILTLEDIENDWMLPILGDQDLAKIELSPEELKVEAALADYIGRKNTSLGTQAARFMAWPDHFMREEDAPTHRAAFVAYWLRKCVFGEPPAYSVKPLYFRLAVKITAAFNSSVVHTFLWEHASEYLSNGRKPYETRNKFSTMAAEVAASFGRLKQDVPTVYHLVGCKFYDYGLISSLDHESKVCWRPYEMTCHGFVYNSVMSWFRDVEAQSYALSPKDMRSLTYLSTTNADWLPRLSFGRLQFSAYYVHRVRRQFGFNQEIPAVMGVAVDEIPTINPFL</sequence>
<dbReference type="PANTHER" id="PTHR46033:SF1">
    <property type="entry name" value="PROTEIN MAIN-LIKE 2"/>
    <property type="match status" value="1"/>
</dbReference>
<dbReference type="InterPro" id="IPR044824">
    <property type="entry name" value="MAIN-like"/>
</dbReference>
<protein>
    <recommendedName>
        <fullName evidence="1">Aminotransferase-like plant mobile domain-containing protein</fullName>
    </recommendedName>
</protein>